<dbReference type="AlphaFoldDB" id="A0A0F7S0U0"/>
<dbReference type="Proteomes" id="UP000242770">
    <property type="component" value="Unassembled WGS sequence"/>
</dbReference>
<name>A0A0F7S0U0_9BASI</name>
<organism evidence="2 3">
    <name type="scientific">Sporisorium scitamineum</name>
    <dbReference type="NCBI Taxonomy" id="49012"/>
    <lineage>
        <taxon>Eukaryota</taxon>
        <taxon>Fungi</taxon>
        <taxon>Dikarya</taxon>
        <taxon>Basidiomycota</taxon>
        <taxon>Ustilaginomycotina</taxon>
        <taxon>Ustilaginomycetes</taxon>
        <taxon>Ustilaginales</taxon>
        <taxon>Ustilaginaceae</taxon>
        <taxon>Sporisorium</taxon>
    </lineage>
</organism>
<accession>A0A0F7S0U0</accession>
<sequence length="88" mass="9522">MASTRCTSVILASDRDGQQREPPASRDPVGIVLATAATTFGIEDAAPSRSTCNVGYRKARSAQTEHAPQPRWTQASSKEYTSRSHGMR</sequence>
<keyword evidence="3" id="KW-1185">Reference proteome</keyword>
<reference evidence="3" key="1">
    <citation type="submission" date="2014-06" db="EMBL/GenBank/DDBJ databases">
        <authorList>
            <person name="Berkman P.J."/>
        </authorList>
    </citation>
    <scope>NUCLEOTIDE SEQUENCE [LARGE SCALE GENOMIC DNA]</scope>
</reference>
<evidence type="ECO:0000313" key="2">
    <source>
        <dbReference type="EMBL" id="CDS01303.1"/>
    </source>
</evidence>
<gene>
    <name evidence="2" type="primary">SSCI63320.1</name>
</gene>
<evidence type="ECO:0000313" key="3">
    <source>
        <dbReference type="Proteomes" id="UP000242770"/>
    </source>
</evidence>
<evidence type="ECO:0000256" key="1">
    <source>
        <dbReference type="SAM" id="MobiDB-lite"/>
    </source>
</evidence>
<dbReference type="EMBL" id="CCFA01003765">
    <property type="protein sequence ID" value="CDS01303.1"/>
    <property type="molecule type" value="Genomic_DNA"/>
</dbReference>
<protein>
    <submittedName>
        <fullName evidence="2">Uncharacterized protein</fullName>
    </submittedName>
</protein>
<feature type="region of interest" description="Disordered" evidence="1">
    <location>
        <begin position="55"/>
        <end position="88"/>
    </location>
</feature>
<feature type="region of interest" description="Disordered" evidence="1">
    <location>
        <begin position="1"/>
        <end position="28"/>
    </location>
</feature>
<proteinExistence type="predicted"/>
<feature type="compositionally biased region" description="Polar residues" evidence="1">
    <location>
        <begin position="61"/>
        <end position="79"/>
    </location>
</feature>